<accession>A0A1Q3FNT0</accession>
<name>A0A1Q3FNT0_CULTA</name>
<evidence type="ECO:0000256" key="1">
    <source>
        <dbReference type="SAM" id="SignalP"/>
    </source>
</evidence>
<dbReference type="EMBL" id="GFDL01005883">
    <property type="protein sequence ID" value="JAV29162.1"/>
    <property type="molecule type" value="Transcribed_RNA"/>
</dbReference>
<reference evidence="2" key="1">
    <citation type="submission" date="2017-01" db="EMBL/GenBank/DDBJ databases">
        <title>A deep insight into the sialotranscriptome of adult male and female Cluex tarsalis mosquitoes.</title>
        <authorList>
            <person name="Ribeiro J.M."/>
            <person name="Moreira F."/>
            <person name="Bernard K.A."/>
            <person name="Calvo E."/>
        </authorList>
    </citation>
    <scope>NUCLEOTIDE SEQUENCE</scope>
    <source>
        <strain evidence="2">Kern County</strain>
        <tissue evidence="2">Salivary glands</tissue>
    </source>
</reference>
<feature type="chain" id="PRO_5010206433" evidence="1">
    <location>
        <begin position="20"/>
        <end position="224"/>
    </location>
</feature>
<organism evidence="2">
    <name type="scientific">Culex tarsalis</name>
    <name type="common">Encephalitis mosquito</name>
    <dbReference type="NCBI Taxonomy" id="7177"/>
    <lineage>
        <taxon>Eukaryota</taxon>
        <taxon>Metazoa</taxon>
        <taxon>Ecdysozoa</taxon>
        <taxon>Arthropoda</taxon>
        <taxon>Hexapoda</taxon>
        <taxon>Insecta</taxon>
        <taxon>Pterygota</taxon>
        <taxon>Neoptera</taxon>
        <taxon>Endopterygota</taxon>
        <taxon>Diptera</taxon>
        <taxon>Nematocera</taxon>
        <taxon>Culicoidea</taxon>
        <taxon>Culicidae</taxon>
        <taxon>Culicinae</taxon>
        <taxon>Culicini</taxon>
        <taxon>Culex</taxon>
        <taxon>Culex</taxon>
    </lineage>
</organism>
<sequence>MKLVLISAVILLAGNAALAEREDPLEIFAQLKRATKLFSGASDLLASGQREVLLAEESYVQSALNDESTLLNQLTGSDVQRNGPQCVEFIRTNVNLLMSLTGIAYTNCLNQVDDALFNKLSREPVDLSLSRDAYDQLNLLAVFRGENIFVDAAKIRQKLANWQQTRTAQPELTPEATTILTTTAATFDELKGAFRTCMAAAQARLADNLNFTAQQVRAICAKEV</sequence>
<evidence type="ECO:0000313" key="2">
    <source>
        <dbReference type="EMBL" id="JAV29162.1"/>
    </source>
</evidence>
<proteinExistence type="predicted"/>
<feature type="signal peptide" evidence="1">
    <location>
        <begin position="1"/>
        <end position="19"/>
    </location>
</feature>
<keyword evidence="1" id="KW-0732">Signal</keyword>
<dbReference type="AlphaFoldDB" id="A0A1Q3FNT0"/>
<protein>
    <submittedName>
        <fullName evidence="2">Putative conserved secreted protein</fullName>
    </submittedName>
</protein>